<evidence type="ECO:0000259" key="4">
    <source>
        <dbReference type="PROSITE" id="PS50119"/>
    </source>
</evidence>
<dbReference type="OrthoDB" id="5592120at2759"/>
<feature type="domain" description="B box-type" evidence="4">
    <location>
        <begin position="61"/>
        <end position="101"/>
    </location>
</feature>
<dbReference type="GO" id="GO:0008270">
    <property type="term" value="F:zinc ion binding"/>
    <property type="evidence" value="ECO:0007669"/>
    <property type="project" value="UniProtKB-KW"/>
</dbReference>
<dbReference type="InterPro" id="IPR000315">
    <property type="entry name" value="Znf_B-box"/>
</dbReference>
<organism evidence="5 6">
    <name type="scientific">Mytilus edulis</name>
    <name type="common">Blue mussel</name>
    <dbReference type="NCBI Taxonomy" id="6550"/>
    <lineage>
        <taxon>Eukaryota</taxon>
        <taxon>Metazoa</taxon>
        <taxon>Spiralia</taxon>
        <taxon>Lophotrochozoa</taxon>
        <taxon>Mollusca</taxon>
        <taxon>Bivalvia</taxon>
        <taxon>Autobranchia</taxon>
        <taxon>Pteriomorphia</taxon>
        <taxon>Mytilida</taxon>
        <taxon>Mytiloidea</taxon>
        <taxon>Mytilidae</taxon>
        <taxon>Mytilinae</taxon>
        <taxon>Mytilus</taxon>
    </lineage>
</organism>
<feature type="compositionally biased region" description="Acidic residues" evidence="3">
    <location>
        <begin position="359"/>
        <end position="377"/>
    </location>
</feature>
<evidence type="ECO:0000256" key="3">
    <source>
        <dbReference type="SAM" id="MobiDB-lite"/>
    </source>
</evidence>
<dbReference type="SUPFAM" id="SSF57845">
    <property type="entry name" value="B-box zinc-binding domain"/>
    <property type="match status" value="1"/>
</dbReference>
<keyword evidence="6" id="KW-1185">Reference proteome</keyword>
<keyword evidence="1" id="KW-0479">Metal-binding</keyword>
<dbReference type="AlphaFoldDB" id="A0A8S3SBN7"/>
<dbReference type="GO" id="GO:0005654">
    <property type="term" value="C:nucleoplasm"/>
    <property type="evidence" value="ECO:0007669"/>
    <property type="project" value="TreeGrafter"/>
</dbReference>
<comment type="caution">
    <text evidence="5">The sequence shown here is derived from an EMBL/GenBank/DDBJ whole genome shotgun (WGS) entry which is preliminary data.</text>
</comment>
<keyword evidence="2" id="KW-0175">Coiled coil</keyword>
<feature type="domain" description="B box-type" evidence="4">
    <location>
        <begin position="6"/>
        <end position="52"/>
    </location>
</feature>
<feature type="coiled-coil region" evidence="2">
    <location>
        <begin position="271"/>
        <end position="351"/>
    </location>
</feature>
<evidence type="ECO:0000313" key="6">
    <source>
        <dbReference type="Proteomes" id="UP000683360"/>
    </source>
</evidence>
<keyword evidence="1" id="KW-0863">Zinc-finger</keyword>
<name>A0A8S3SBN7_MYTED</name>
<dbReference type="InterPro" id="IPR047153">
    <property type="entry name" value="TRIM45/56/19-like"/>
</dbReference>
<dbReference type="PANTHER" id="PTHR25462:SF305">
    <property type="entry name" value="RING-TYPE DOMAIN-CONTAINING PROTEIN"/>
    <property type="match status" value="1"/>
</dbReference>
<dbReference type="PANTHER" id="PTHR25462">
    <property type="entry name" value="BONUS, ISOFORM C-RELATED"/>
    <property type="match status" value="1"/>
</dbReference>
<gene>
    <name evidence="5" type="ORF">MEDL_28237</name>
</gene>
<evidence type="ECO:0000256" key="1">
    <source>
        <dbReference type="PROSITE-ProRule" id="PRU00024"/>
    </source>
</evidence>
<dbReference type="PROSITE" id="PS50119">
    <property type="entry name" value="ZF_BBOX"/>
    <property type="match status" value="2"/>
</dbReference>
<evidence type="ECO:0000256" key="2">
    <source>
        <dbReference type="SAM" id="Coils"/>
    </source>
</evidence>
<dbReference type="Proteomes" id="UP000683360">
    <property type="component" value="Unassembled WGS sequence"/>
</dbReference>
<keyword evidence="1" id="KW-0862">Zinc</keyword>
<dbReference type="GO" id="GO:0061630">
    <property type="term" value="F:ubiquitin protein ligase activity"/>
    <property type="evidence" value="ECO:0007669"/>
    <property type="project" value="TreeGrafter"/>
</dbReference>
<dbReference type="SMART" id="SM00336">
    <property type="entry name" value="BBOX"/>
    <property type="match status" value="2"/>
</dbReference>
<dbReference type="CDD" id="cd19757">
    <property type="entry name" value="Bbox1"/>
    <property type="match status" value="1"/>
</dbReference>
<evidence type="ECO:0000313" key="5">
    <source>
        <dbReference type="EMBL" id="CAG2214398.1"/>
    </source>
</evidence>
<dbReference type="EMBL" id="CAJPWZ010001407">
    <property type="protein sequence ID" value="CAG2214398.1"/>
    <property type="molecule type" value="Genomic_DNA"/>
</dbReference>
<accession>A0A8S3SBN7</accession>
<sequence>MAMAQTSTQICHMCAESSGVLYCYECQHALCTICRELHDMIPATSEHTITTTSTIDLAVVGQKSQCSQHDKEFLFFCVNCNEFICSKCVISTHKNHSFSGITETVSEERDKAKLQITDLRAKIEPLPKIMDKMRCHIDHLQVASKKCHDTINYVRNDLDAYIGTRTKIRITEIDDNETLEQQRYQSFMNDSKHILKKYTQVISELENLLSEKHDITFHSCYGVTNIEIQNLVDVPTEPSLTQVPFVENKMLYREIIAHMESKVEDSLCQSCTNHQDKIDELLKEKEKLEIRFERCSTQMTQKDEEIRSLTLKIEGLKIKSSTQMTRKDEEIRSLTLEIDGLKNKLKDVDAKQVQHVEETCDETDNQESTSSDDEADSQESASSE</sequence>
<reference evidence="5" key="1">
    <citation type="submission" date="2021-03" db="EMBL/GenBank/DDBJ databases">
        <authorList>
            <person name="Bekaert M."/>
        </authorList>
    </citation>
    <scope>NUCLEOTIDE SEQUENCE</scope>
</reference>
<protein>
    <recommendedName>
        <fullName evidence="4">B box-type domain-containing protein</fullName>
    </recommendedName>
</protein>
<proteinExistence type="predicted"/>
<dbReference type="Gene3D" id="3.30.160.60">
    <property type="entry name" value="Classic Zinc Finger"/>
    <property type="match status" value="1"/>
</dbReference>
<feature type="region of interest" description="Disordered" evidence="3">
    <location>
        <begin position="353"/>
        <end position="384"/>
    </location>
</feature>
<dbReference type="Pfam" id="PF00643">
    <property type="entry name" value="zf-B_box"/>
    <property type="match status" value="1"/>
</dbReference>